<comment type="similarity">
    <text evidence="6">Belongs to the FPP/GGPP synthase family.</text>
</comment>
<dbReference type="GO" id="GO:0004659">
    <property type="term" value="F:prenyltransferase activity"/>
    <property type="evidence" value="ECO:0007669"/>
    <property type="project" value="InterPro"/>
</dbReference>
<dbReference type="InterPro" id="IPR000092">
    <property type="entry name" value="Polyprenyl_synt"/>
</dbReference>
<keyword evidence="4" id="KW-0460">Magnesium</keyword>
<evidence type="ECO:0000256" key="1">
    <source>
        <dbReference type="ARBA" id="ARBA00001946"/>
    </source>
</evidence>
<name>A0A819YUR2_9BILA</name>
<evidence type="ECO:0000256" key="3">
    <source>
        <dbReference type="ARBA" id="ARBA00022723"/>
    </source>
</evidence>
<proteinExistence type="inferred from homology"/>
<evidence type="ECO:0000256" key="4">
    <source>
        <dbReference type="ARBA" id="ARBA00022842"/>
    </source>
</evidence>
<dbReference type="PROSITE" id="PS00723">
    <property type="entry name" value="POLYPRENYL_SYNTHASE_1"/>
    <property type="match status" value="1"/>
</dbReference>
<dbReference type="Pfam" id="PF00348">
    <property type="entry name" value="polyprenyl_synt"/>
    <property type="match status" value="1"/>
</dbReference>
<keyword evidence="3" id="KW-0479">Metal-binding</keyword>
<gene>
    <name evidence="7" type="ORF">JBS370_LOCUS34139</name>
</gene>
<dbReference type="GO" id="GO:0008299">
    <property type="term" value="P:isoprenoid biosynthetic process"/>
    <property type="evidence" value="ECO:0007669"/>
    <property type="project" value="UniProtKB-KW"/>
</dbReference>
<comment type="caution">
    <text evidence="7">The sequence shown here is derived from an EMBL/GenBank/DDBJ whole genome shotgun (WGS) entry which is preliminary data.</text>
</comment>
<evidence type="ECO:0000313" key="7">
    <source>
        <dbReference type="EMBL" id="CAF4154042.1"/>
    </source>
</evidence>
<dbReference type="Proteomes" id="UP000663836">
    <property type="component" value="Unassembled WGS sequence"/>
</dbReference>
<evidence type="ECO:0000256" key="2">
    <source>
        <dbReference type="ARBA" id="ARBA00022679"/>
    </source>
</evidence>
<organism evidence="7 8">
    <name type="scientific">Rotaria sordida</name>
    <dbReference type="NCBI Taxonomy" id="392033"/>
    <lineage>
        <taxon>Eukaryota</taxon>
        <taxon>Metazoa</taxon>
        <taxon>Spiralia</taxon>
        <taxon>Gnathifera</taxon>
        <taxon>Rotifera</taxon>
        <taxon>Eurotatoria</taxon>
        <taxon>Bdelloidea</taxon>
        <taxon>Philodinida</taxon>
        <taxon>Philodinidae</taxon>
        <taxon>Rotaria</taxon>
    </lineage>
</organism>
<evidence type="ECO:0000256" key="5">
    <source>
        <dbReference type="ARBA" id="ARBA00023229"/>
    </source>
</evidence>
<dbReference type="PANTHER" id="PTHR43281">
    <property type="entry name" value="FARNESYL DIPHOSPHATE SYNTHASE"/>
    <property type="match status" value="1"/>
</dbReference>
<protein>
    <submittedName>
        <fullName evidence="7">Uncharacterized protein</fullName>
    </submittedName>
</protein>
<keyword evidence="2 6" id="KW-0808">Transferase</keyword>
<accession>A0A819YUR2</accession>
<dbReference type="GO" id="GO:0046872">
    <property type="term" value="F:metal ion binding"/>
    <property type="evidence" value="ECO:0007669"/>
    <property type="project" value="UniProtKB-KW"/>
</dbReference>
<evidence type="ECO:0000256" key="6">
    <source>
        <dbReference type="RuleBase" id="RU004466"/>
    </source>
</evidence>
<dbReference type="InterPro" id="IPR033749">
    <property type="entry name" value="Polyprenyl_synt_CS"/>
</dbReference>
<dbReference type="Gene3D" id="1.10.600.10">
    <property type="entry name" value="Farnesyl Diphosphate Synthase"/>
    <property type="match status" value="1"/>
</dbReference>
<dbReference type="SUPFAM" id="SSF48576">
    <property type="entry name" value="Terpenoid synthases"/>
    <property type="match status" value="1"/>
</dbReference>
<comment type="cofactor">
    <cofactor evidence="1">
        <name>Mg(2+)</name>
        <dbReference type="ChEBI" id="CHEBI:18420"/>
    </cofactor>
</comment>
<dbReference type="PANTHER" id="PTHR43281:SF1">
    <property type="entry name" value="FARNESYL DIPHOSPHATE SYNTHASE"/>
    <property type="match status" value="1"/>
</dbReference>
<sequence>MPIIEDALNIDPMITQQPSIRDKEVLISAMNYSVKAGGKRLRMLLLLMVADLYGIETRKILPLACGIEYLHTSSLIFDDLPAQDNSDLRRGRPTLHKTTINDDIPETLGEGRAQLAAISLIAMSMSVINDGLIQNGFSAGSITRIFGEISQLMHNLCIGQMMDLRAAHVGITESNGQVEKLDQIAWLKTGKTIEAVLVTPVILSDRRLADQNRDIARLRELARLIGILFQMRDDLLDVEATDTIGKPTALDVKNNTVTYVSVLGVDGTCHRLQQYLSQTLQLVDECWPTDAETVKDVVRHIVSRKF</sequence>
<dbReference type="SFLD" id="SFLDS00005">
    <property type="entry name" value="Isoprenoid_Synthase_Type_I"/>
    <property type="match status" value="1"/>
</dbReference>
<evidence type="ECO:0000313" key="8">
    <source>
        <dbReference type="Proteomes" id="UP000663836"/>
    </source>
</evidence>
<dbReference type="EMBL" id="CAJOBD010010535">
    <property type="protein sequence ID" value="CAF4154042.1"/>
    <property type="molecule type" value="Genomic_DNA"/>
</dbReference>
<dbReference type="AlphaFoldDB" id="A0A819YUR2"/>
<reference evidence="7" key="1">
    <citation type="submission" date="2021-02" db="EMBL/GenBank/DDBJ databases">
        <authorList>
            <person name="Nowell W R."/>
        </authorList>
    </citation>
    <scope>NUCLEOTIDE SEQUENCE</scope>
</reference>
<dbReference type="PROSITE" id="PS00444">
    <property type="entry name" value="POLYPRENYL_SYNTHASE_2"/>
    <property type="match status" value="1"/>
</dbReference>
<dbReference type="InterPro" id="IPR008949">
    <property type="entry name" value="Isoprenoid_synthase_dom_sf"/>
</dbReference>
<keyword evidence="5" id="KW-0414">Isoprene biosynthesis</keyword>